<dbReference type="GO" id="GO:0017183">
    <property type="term" value="P:protein histidyl modification to diphthamide"/>
    <property type="evidence" value="ECO:0007669"/>
    <property type="project" value="TreeGrafter"/>
</dbReference>
<evidence type="ECO:0000313" key="3">
    <source>
        <dbReference type="Proteomes" id="UP001190700"/>
    </source>
</evidence>
<dbReference type="InterPro" id="IPR006175">
    <property type="entry name" value="YjgF/YER057c/UK114"/>
</dbReference>
<reference evidence="2 3" key="1">
    <citation type="journal article" date="2015" name="Genome Biol. Evol.">
        <title>Comparative Genomics of a Bacterivorous Green Alga Reveals Evolutionary Causalities and Consequences of Phago-Mixotrophic Mode of Nutrition.</title>
        <authorList>
            <person name="Burns J.A."/>
            <person name="Paasch A."/>
            <person name="Narechania A."/>
            <person name="Kim E."/>
        </authorList>
    </citation>
    <scope>NUCLEOTIDE SEQUENCE [LARGE SCALE GENOMIC DNA]</scope>
    <source>
        <strain evidence="2 3">PLY_AMNH</strain>
    </source>
</reference>
<dbReference type="EMBL" id="LGRX02008668">
    <property type="protein sequence ID" value="KAK3273035.1"/>
    <property type="molecule type" value="Genomic_DNA"/>
</dbReference>
<gene>
    <name evidence="2" type="ORF">CYMTET_18703</name>
</gene>
<dbReference type="SUPFAM" id="SSF55298">
    <property type="entry name" value="YjgF-like"/>
    <property type="match status" value="2"/>
</dbReference>
<protein>
    <submittedName>
        <fullName evidence="2">Uncharacterized protein</fullName>
    </submittedName>
</protein>
<name>A0AAE0L625_9CHLO</name>
<dbReference type="AlphaFoldDB" id="A0AAE0L625"/>
<evidence type="ECO:0000256" key="1">
    <source>
        <dbReference type="SAM" id="MobiDB-lite"/>
    </source>
</evidence>
<dbReference type="PANTHER" id="PTHR12196:SF2">
    <property type="entry name" value="DIPHTHINE--AMMONIA LIGASE"/>
    <property type="match status" value="1"/>
</dbReference>
<dbReference type="GO" id="GO:0017178">
    <property type="term" value="F:diphthine-ammonia ligase activity"/>
    <property type="evidence" value="ECO:0007669"/>
    <property type="project" value="TreeGrafter"/>
</dbReference>
<accession>A0AAE0L625</accession>
<comment type="caution">
    <text evidence="2">The sequence shown here is derived from an EMBL/GenBank/DDBJ whole genome shotgun (WGS) entry which is preliminary data.</text>
</comment>
<feature type="region of interest" description="Disordered" evidence="1">
    <location>
        <begin position="424"/>
        <end position="449"/>
    </location>
</feature>
<dbReference type="PANTHER" id="PTHR12196">
    <property type="entry name" value="DOMAIN OF UNKNOWN FUNCTION 71 DUF71 -CONTAINING PROTEIN"/>
    <property type="match status" value="1"/>
</dbReference>
<proteinExistence type="predicted"/>
<dbReference type="InterPro" id="IPR030662">
    <property type="entry name" value="DPH6/MJ0570"/>
</dbReference>
<feature type="compositionally biased region" description="Acidic residues" evidence="1">
    <location>
        <begin position="427"/>
        <end position="437"/>
    </location>
</feature>
<feature type="compositionally biased region" description="Acidic residues" evidence="1">
    <location>
        <begin position="357"/>
        <end position="370"/>
    </location>
</feature>
<dbReference type="Pfam" id="PF01042">
    <property type="entry name" value="Ribonuc_L-PSP"/>
    <property type="match status" value="1"/>
</dbReference>
<evidence type="ECO:0000313" key="2">
    <source>
        <dbReference type="EMBL" id="KAK3273035.1"/>
    </source>
</evidence>
<feature type="region of interest" description="Disordered" evidence="1">
    <location>
        <begin position="340"/>
        <end position="370"/>
    </location>
</feature>
<sequence length="603" mass="64716">MSINGAIFAARDGGGVGAAGSPGCGSVQRTAGNVDRACANNNVVEVQDSCAAVAEEGPLGAAGAARAEQRSGEAGSTVVLRSVKGRQGWTVGAEDSSAGGSSADDTVAQLARCLARIEVELLAEGLDWGDAYLVSLYLKDMTHFAEVNRVYKQYLPAVSPPARCCVQEGGEKKDAGGGEALMQQEVENWVQGGMFQLRRSMQLPAWAEGWRWTLVTRTLQDSQTGAARPVHLELGSILHRTICAGDVHTAIETTAVAAGGILHMAGQIGLDPATMELVQGGVPEQCRRALHSAEEVARVMRGAVSRNFLGMTIYTTTEGGSKALRDARQALFAHMDEKVDPPTRQLPLPPTYVVGDEGPEKEERADEEGTDEAYWGWRGWGTKKLPNPRYNSPSFYPNITYVVVDALPKGSLVEVQPLTYLDPLGELSDDEEEDDDGSSSSDSSEGGGAEITEARMLQRLQLQGWGKHCQASRTESNKGGGESVMWLGCFLIAKAFVHIACKGLEAIKKELNQAVEKHLDNGLEATGLTWLDVTSMRVYYVPELMDRSSVELLLLDIMSTREIPPHQLSPVLVPVIAVGTCEKVTSQIVIELLTVPSNPCDRV</sequence>
<organism evidence="2 3">
    <name type="scientific">Cymbomonas tetramitiformis</name>
    <dbReference type="NCBI Taxonomy" id="36881"/>
    <lineage>
        <taxon>Eukaryota</taxon>
        <taxon>Viridiplantae</taxon>
        <taxon>Chlorophyta</taxon>
        <taxon>Pyramimonadophyceae</taxon>
        <taxon>Pyramimonadales</taxon>
        <taxon>Pyramimonadaceae</taxon>
        <taxon>Cymbomonas</taxon>
    </lineage>
</organism>
<dbReference type="InterPro" id="IPR035959">
    <property type="entry name" value="RutC-like_sf"/>
</dbReference>
<dbReference type="Gene3D" id="3.30.1330.40">
    <property type="entry name" value="RutC-like"/>
    <property type="match status" value="2"/>
</dbReference>
<keyword evidence="3" id="KW-1185">Reference proteome</keyword>
<dbReference type="Proteomes" id="UP001190700">
    <property type="component" value="Unassembled WGS sequence"/>
</dbReference>